<evidence type="ECO:0000313" key="1">
    <source>
        <dbReference type="EMBL" id="KAF4961799.1"/>
    </source>
</evidence>
<evidence type="ECO:0000313" key="2">
    <source>
        <dbReference type="Proteomes" id="UP000622797"/>
    </source>
</evidence>
<comment type="caution">
    <text evidence="1">The sequence shown here is derived from an EMBL/GenBank/DDBJ whole genome shotgun (WGS) entry which is preliminary data.</text>
</comment>
<reference evidence="1" key="1">
    <citation type="journal article" date="2020" name="BMC Genomics">
        <title>Correction to: Identification and distribution of gene clusters required for synthesis of sphingolipid metabolism inhibitors in diverse species of the filamentous fungus Fusarium.</title>
        <authorList>
            <person name="Kim H.S."/>
            <person name="Lohmar J.M."/>
            <person name="Busman M."/>
            <person name="Brown D.W."/>
            <person name="Naumann T.A."/>
            <person name="Divon H.H."/>
            <person name="Lysoe E."/>
            <person name="Uhlig S."/>
            <person name="Proctor R.H."/>
        </authorList>
    </citation>
    <scope>NUCLEOTIDE SEQUENCE</scope>
    <source>
        <strain evidence="1">NRRL 20472</strain>
    </source>
</reference>
<organism evidence="1 2">
    <name type="scientific">Fusarium sarcochroum</name>
    <dbReference type="NCBI Taxonomy" id="1208366"/>
    <lineage>
        <taxon>Eukaryota</taxon>
        <taxon>Fungi</taxon>
        <taxon>Dikarya</taxon>
        <taxon>Ascomycota</taxon>
        <taxon>Pezizomycotina</taxon>
        <taxon>Sordariomycetes</taxon>
        <taxon>Hypocreomycetidae</taxon>
        <taxon>Hypocreales</taxon>
        <taxon>Nectriaceae</taxon>
        <taxon>Fusarium</taxon>
        <taxon>Fusarium lateritium species complex</taxon>
    </lineage>
</organism>
<dbReference type="EMBL" id="JABEXW010000602">
    <property type="protein sequence ID" value="KAF4961799.1"/>
    <property type="molecule type" value="Genomic_DNA"/>
</dbReference>
<gene>
    <name evidence="1" type="ORF">FSARC_10095</name>
</gene>
<sequence>MDEFQSFSELLAGLKIADCNSTEQHQATLTAAIHDVIQAISVLSRMLAVDKDDINTGNVAQICSLRTKANQLASVAHAFNEAVQRSIAAKVISMGGYQGNDIKKLLKHFDTRILAITKKVVGESKDDADVLWRIAEECYDQAVSSSGKLDPDDYFVLREESYPESPYDSQLESEEYYEHENRLDFDEEYAELCRRNAKLREQRHDKWTTEVREIWIRFWAQVLGECPGGPTLFHPPERLTETPTEWRTKDVPRYLFRAFDSNSTGRSNHNVVTSVASMNEASGYGRIDLLSLKDQDASDMLHGHLDKGLVDAGLWTLYPEFDFNAPDTDVQARKQWTKRVLQLRQRWNNENATTNEEVEWAVKIAKKCFGSFDDSDIALLLLGFKDRKFQSTDVPDKICTSEPVEVCRYMNLARIMEQIEPRPRQFGFGVWSKAFSTQIHGLVQDTSRFKLLFSILGDEESKGVVA</sequence>
<dbReference type="OrthoDB" id="4152607at2759"/>
<keyword evidence="2" id="KW-1185">Reference proteome</keyword>
<dbReference type="Proteomes" id="UP000622797">
    <property type="component" value="Unassembled WGS sequence"/>
</dbReference>
<accession>A0A8H4TQ10</accession>
<proteinExistence type="predicted"/>
<dbReference type="AlphaFoldDB" id="A0A8H4TQ10"/>
<protein>
    <submittedName>
        <fullName evidence="1">Uncharacterized protein</fullName>
    </submittedName>
</protein>
<name>A0A8H4TQ10_9HYPO</name>
<reference evidence="1" key="2">
    <citation type="submission" date="2020-05" db="EMBL/GenBank/DDBJ databases">
        <authorList>
            <person name="Kim H.-S."/>
            <person name="Proctor R.H."/>
            <person name="Brown D.W."/>
        </authorList>
    </citation>
    <scope>NUCLEOTIDE SEQUENCE</scope>
    <source>
        <strain evidence="1">NRRL 20472</strain>
    </source>
</reference>